<dbReference type="Proteomes" id="UP001178281">
    <property type="component" value="Unassembled WGS sequence"/>
</dbReference>
<keyword evidence="1" id="KW-1133">Transmembrane helix</keyword>
<proteinExistence type="predicted"/>
<protein>
    <submittedName>
        <fullName evidence="2">Uncharacterized protein</fullName>
    </submittedName>
</protein>
<reference evidence="2" key="1">
    <citation type="submission" date="2023-08" db="EMBL/GenBank/DDBJ databases">
        <title>The draft genome of Tsukamurella strandjordii strain 050030.</title>
        <authorList>
            <person name="Zhao F."/>
            <person name="Feng Y."/>
            <person name="Zong Z."/>
        </authorList>
    </citation>
    <scope>NUCLEOTIDE SEQUENCE</scope>
    <source>
        <strain evidence="2">050030</strain>
    </source>
</reference>
<feature type="transmembrane region" description="Helical" evidence="1">
    <location>
        <begin position="62"/>
        <end position="83"/>
    </location>
</feature>
<dbReference type="RefSeq" id="WP_220658798.1">
    <property type="nucleotide sequence ID" value="NZ_BAAAII010000005.1"/>
</dbReference>
<name>A0AA90NMS0_9ACTN</name>
<evidence type="ECO:0000313" key="2">
    <source>
        <dbReference type="EMBL" id="MDP0397339.1"/>
    </source>
</evidence>
<dbReference type="AlphaFoldDB" id="A0AA90NMS0"/>
<dbReference type="EMBL" id="JAUTIX010000002">
    <property type="protein sequence ID" value="MDP0397339.1"/>
    <property type="molecule type" value="Genomic_DNA"/>
</dbReference>
<keyword evidence="1" id="KW-0812">Transmembrane</keyword>
<comment type="caution">
    <text evidence="2">The sequence shown here is derived from an EMBL/GenBank/DDBJ whole genome shotgun (WGS) entry which is preliminary data.</text>
</comment>
<feature type="transmembrane region" description="Helical" evidence="1">
    <location>
        <begin position="6"/>
        <end position="21"/>
    </location>
</feature>
<keyword evidence="1" id="KW-0472">Membrane</keyword>
<accession>A0AA90NMS0</accession>
<evidence type="ECO:0000313" key="3">
    <source>
        <dbReference type="Proteomes" id="UP001178281"/>
    </source>
</evidence>
<feature type="transmembrane region" description="Helical" evidence="1">
    <location>
        <begin position="33"/>
        <end position="56"/>
    </location>
</feature>
<sequence>MRTVIIVSIGIVLALVFLAVGRKVDSIGTRRAAIAFTVVWTVAMAINMAVGMSHGYSFSEEFPILLINVLPGVAVAFGGDYLLSRQPAS</sequence>
<organism evidence="2 3">
    <name type="scientific">Tsukamurella strandjordii</name>
    <dbReference type="NCBI Taxonomy" id="147577"/>
    <lineage>
        <taxon>Bacteria</taxon>
        <taxon>Bacillati</taxon>
        <taxon>Actinomycetota</taxon>
        <taxon>Actinomycetes</taxon>
        <taxon>Mycobacteriales</taxon>
        <taxon>Tsukamurellaceae</taxon>
        <taxon>Tsukamurella</taxon>
    </lineage>
</organism>
<keyword evidence="3" id="KW-1185">Reference proteome</keyword>
<gene>
    <name evidence="2" type="ORF">Q7X28_05315</name>
</gene>
<evidence type="ECO:0000256" key="1">
    <source>
        <dbReference type="SAM" id="Phobius"/>
    </source>
</evidence>